<feature type="domain" description="NWD NACHT-NTPase N-terminal" evidence="3">
    <location>
        <begin position="78"/>
        <end position="310"/>
    </location>
</feature>
<feature type="domain" description="GPI inositol-deacylase winged helix" evidence="4">
    <location>
        <begin position="681"/>
        <end position="762"/>
    </location>
</feature>
<dbReference type="Pfam" id="PF22939">
    <property type="entry name" value="WHD_GPIID"/>
    <property type="match status" value="1"/>
</dbReference>
<gene>
    <name evidence="7" type="ORF">CkaCkLH20_12305</name>
</gene>
<dbReference type="Pfam" id="PF24883">
    <property type="entry name" value="NPHP3_N"/>
    <property type="match status" value="1"/>
</dbReference>
<name>A0A9P6HU15_9PEZI</name>
<dbReference type="Pfam" id="PF23239">
    <property type="entry name" value="DUF7069"/>
    <property type="match status" value="1"/>
</dbReference>
<evidence type="ECO:0000313" key="7">
    <source>
        <dbReference type="EMBL" id="KAF9870219.1"/>
    </source>
</evidence>
<feature type="domain" description="Nephrocystin 3-like N-terminal" evidence="6">
    <location>
        <begin position="403"/>
        <end position="561"/>
    </location>
</feature>
<accession>A0A9P6HU15</accession>
<keyword evidence="1" id="KW-0677">Repeat</keyword>
<dbReference type="EMBL" id="JAATWM020000057">
    <property type="protein sequence ID" value="KAF9870219.1"/>
    <property type="molecule type" value="Genomic_DNA"/>
</dbReference>
<evidence type="ECO:0000259" key="5">
    <source>
        <dbReference type="Pfam" id="PF23239"/>
    </source>
</evidence>
<dbReference type="Pfam" id="PF17100">
    <property type="entry name" value="NACHT_N"/>
    <property type="match status" value="1"/>
</dbReference>
<keyword evidence="8" id="KW-1185">Reference proteome</keyword>
<reference evidence="7" key="2">
    <citation type="submission" date="2020-11" db="EMBL/GenBank/DDBJ databases">
        <title>Whole genome sequencing of Colletotrichum sp.</title>
        <authorList>
            <person name="Li H."/>
        </authorList>
    </citation>
    <scope>NUCLEOTIDE SEQUENCE</scope>
    <source>
        <strain evidence="7">CkLH20</strain>
    </source>
</reference>
<feature type="region of interest" description="Disordered" evidence="2">
    <location>
        <begin position="1"/>
        <end position="77"/>
    </location>
</feature>
<proteinExistence type="predicted"/>
<feature type="compositionally biased region" description="Basic and acidic residues" evidence="2">
    <location>
        <begin position="20"/>
        <end position="45"/>
    </location>
</feature>
<dbReference type="SUPFAM" id="SSF52540">
    <property type="entry name" value="P-loop containing nucleoside triphosphate hydrolases"/>
    <property type="match status" value="1"/>
</dbReference>
<dbReference type="AlphaFoldDB" id="A0A9P6HU15"/>
<evidence type="ECO:0000313" key="8">
    <source>
        <dbReference type="Proteomes" id="UP000781932"/>
    </source>
</evidence>
<protein>
    <recommendedName>
        <fullName evidence="9">NWD NACHT-NTPase N-terminal domain-containing protein</fullName>
    </recommendedName>
</protein>
<evidence type="ECO:0000256" key="2">
    <source>
        <dbReference type="SAM" id="MobiDB-lite"/>
    </source>
</evidence>
<dbReference type="GeneID" id="62168092"/>
<dbReference type="InterPro" id="IPR056884">
    <property type="entry name" value="NPHP3-like_N"/>
</dbReference>
<dbReference type="Gene3D" id="3.40.50.300">
    <property type="entry name" value="P-loop containing nucleotide triphosphate hydrolases"/>
    <property type="match status" value="1"/>
</dbReference>
<feature type="domain" description="DUF7069" evidence="5">
    <location>
        <begin position="591"/>
        <end position="663"/>
    </location>
</feature>
<organism evidence="7 8">
    <name type="scientific">Colletotrichum karsti</name>
    <dbReference type="NCBI Taxonomy" id="1095194"/>
    <lineage>
        <taxon>Eukaryota</taxon>
        <taxon>Fungi</taxon>
        <taxon>Dikarya</taxon>
        <taxon>Ascomycota</taxon>
        <taxon>Pezizomycotina</taxon>
        <taxon>Sordariomycetes</taxon>
        <taxon>Hypocreomycetidae</taxon>
        <taxon>Glomerellales</taxon>
        <taxon>Glomerellaceae</taxon>
        <taxon>Colletotrichum</taxon>
        <taxon>Colletotrichum boninense species complex</taxon>
    </lineage>
</organism>
<dbReference type="Proteomes" id="UP000781932">
    <property type="component" value="Unassembled WGS sequence"/>
</dbReference>
<evidence type="ECO:0008006" key="9">
    <source>
        <dbReference type="Google" id="ProtNLM"/>
    </source>
</evidence>
<dbReference type="PANTHER" id="PTHR10039">
    <property type="entry name" value="AMELOGENIN"/>
    <property type="match status" value="1"/>
</dbReference>
<dbReference type="RefSeq" id="XP_038739680.1">
    <property type="nucleotide sequence ID" value="XM_038895018.1"/>
</dbReference>
<evidence type="ECO:0000259" key="3">
    <source>
        <dbReference type="Pfam" id="PF17100"/>
    </source>
</evidence>
<sequence length="916" mass="104338">MSRSAIKDKGRRFFGRILPRKVEPAPSKPDEQPEVDPRQNLRISDDEVGSSSASTSIRENDNHVDPEAQDASQAHQPSLWDKAYARLVEEDSKLVGDYDELLSKEMERQTREDSKPDSPAEDNSHTLATESAYARRQKLEEMARKGLDHLDGKRVAYQVFGHEFTPSARIAQAAELLQWAKTFIDKAIQASPEASLAWAGVSLVFPLLINPVNADQEHRDGFAYVTTRMHYYAELDRPIRSLWNRVDDTALVGAAEEHLVGLYQLFLGFQLRSVLRFYRNQFKTYLRDSIEHDNWKSLLEEIKGQERSVDEVVANLNNLRMGQDLEMLRQYTQQSLDQSTRLLATADKHLEISEKSLDVASRQLQLTLSAKENECHQLFRLATPGIEEPYEWYKGRIQDRVEGTCQWFLKHQSYRRWIAQDSGLLLVTANPGCGKSVLAKYLVDDILPNSASPPPLVCYFFFKDQDQNTVAKALCAVLHQLFTLRPDLIRHAIPEYDKNGKRLVGISSSLWKILSDATGQLGSERVVIVLDALDECEESQLKDLLRDQETDNNVKWLMTSRPYDSITSQFYGQANSFSIHIPGENESDALAEEINLVIEHRVSKLAKRRIGGNRTFLNDELKNHLLDTVLQMEHRTYLWLDLVFEDLEKRNLKKTKGGIDSAVLSLPSTVNEAYERILSKSTDPATTEKVLCMIVAAGRPLSVSEMNYAVNADTVENVDDLELESDEDFQDRLRSLCGLFVSIHEDKVYLLHQTAKEFLLEGDDTIQSQQLTTRAIQGVPQSHENTNRVWKNSISRNAAHRMAFEACFASLNQTTTESSHTHCHPQEGGRELFWDYAINNWPTHLMQSGAIAEIDTFLKVLYFVQQNFRAAGSIKGSFLRNFGGRRIFKYLCRPIYGKYCPKVAAQLELMKGSNRL</sequence>
<evidence type="ECO:0000256" key="1">
    <source>
        <dbReference type="ARBA" id="ARBA00022737"/>
    </source>
</evidence>
<dbReference type="InterPro" id="IPR055497">
    <property type="entry name" value="DUF7069"/>
</dbReference>
<dbReference type="InterPro" id="IPR054471">
    <property type="entry name" value="GPIID_WHD"/>
</dbReference>
<dbReference type="InterPro" id="IPR031359">
    <property type="entry name" value="NACHT_N"/>
</dbReference>
<evidence type="ECO:0000259" key="4">
    <source>
        <dbReference type="Pfam" id="PF22939"/>
    </source>
</evidence>
<reference evidence="7" key="1">
    <citation type="submission" date="2020-03" db="EMBL/GenBank/DDBJ databases">
        <authorList>
            <person name="He L."/>
        </authorList>
    </citation>
    <scope>NUCLEOTIDE SEQUENCE</scope>
    <source>
        <strain evidence="7">CkLH20</strain>
    </source>
</reference>
<feature type="compositionally biased region" description="Basic and acidic residues" evidence="2">
    <location>
        <begin position="107"/>
        <end position="124"/>
    </location>
</feature>
<comment type="caution">
    <text evidence="7">The sequence shown here is derived from an EMBL/GenBank/DDBJ whole genome shotgun (WGS) entry which is preliminary data.</text>
</comment>
<feature type="region of interest" description="Disordered" evidence="2">
    <location>
        <begin position="107"/>
        <end position="131"/>
    </location>
</feature>
<evidence type="ECO:0000259" key="6">
    <source>
        <dbReference type="Pfam" id="PF24883"/>
    </source>
</evidence>
<dbReference type="OrthoDB" id="163438at2759"/>
<dbReference type="InterPro" id="IPR027417">
    <property type="entry name" value="P-loop_NTPase"/>
</dbReference>